<proteinExistence type="inferred from homology"/>
<dbReference type="InterPro" id="IPR001093">
    <property type="entry name" value="IMP_DH_GMPRt"/>
</dbReference>
<sequence>MFPQLLPHLFSESILPYGVQLNTINMQTTLTPKEEQQVNSYLKSKGLPVDFAVTFSDVTLPEKYSEIRSRSEIHNFKTRVVSNIHLDIPICSANMESVTGAEMVIALEREGGMGFIPQTIPIEERLEMIQKIKRTDSAYIDNPLTVSPSQTLKQAKEIMDKYKIYSLVVVDKNKKPVGVLSTRDWLYETNENKKIKELMGGNNKVIVAPANTSFEDAEKILRKNKIEKLPLVNKAGHLVGLITAHGLFYKNHNPRATRNSKGNFLIAGSIGVGKEFTKRHMREVELQVKAGIDILMIDTARAFSINTKEALRSVKKKYPKLPVIVGNVSTPEGAKFLFENGADGVKVNQGRGHVCRTSEVGIGIPQLTAIAKASAIAKNYNGTIFADGGMKNAGDMVKAIAAGADIVFTGYLLVGSKESAAQLYFNKKGLPVKNYEGSASIASQSKRIAKGNLDRMRRPEGVTEEVVVTGTVSEIVHDLLDGFKSAMSYQGVRNLKELREKTKFQLQTSAGSFEGLKK</sequence>
<dbReference type="EMBL" id="VMFF01000017">
    <property type="protein sequence ID" value="TSC66034.1"/>
    <property type="molecule type" value="Genomic_DNA"/>
</dbReference>
<dbReference type="AlphaFoldDB" id="A0A554JCI2"/>
<dbReference type="InterPro" id="IPR005990">
    <property type="entry name" value="IMP_DH"/>
</dbReference>
<dbReference type="PANTHER" id="PTHR11911">
    <property type="entry name" value="INOSINE-5-MONOPHOSPHATE DEHYDROGENASE RELATED"/>
    <property type="match status" value="1"/>
</dbReference>
<dbReference type="InterPro" id="IPR046342">
    <property type="entry name" value="CBS_dom_sf"/>
</dbReference>
<evidence type="ECO:0000313" key="10">
    <source>
        <dbReference type="Proteomes" id="UP000319613"/>
    </source>
</evidence>
<feature type="domain" description="CBS" evidence="8">
    <location>
        <begin position="139"/>
        <end position="195"/>
    </location>
</feature>
<comment type="similarity">
    <text evidence="1">Belongs to the IMPDH/GMPR family.</text>
</comment>
<evidence type="ECO:0000313" key="9">
    <source>
        <dbReference type="EMBL" id="TSC66034.1"/>
    </source>
</evidence>
<feature type="binding site" description="in other chain" evidence="6">
    <location>
        <position position="355"/>
    </location>
    <ligand>
        <name>K(+)</name>
        <dbReference type="ChEBI" id="CHEBI:29103"/>
        <note>ligand shared between two tetrameric partners</note>
    </ligand>
</feature>
<name>A0A554JCI2_9BACT</name>
<feature type="domain" description="CBS" evidence="8">
    <location>
        <begin position="199"/>
        <end position="257"/>
    </location>
</feature>
<dbReference type="Pfam" id="PF00478">
    <property type="entry name" value="IMPDH"/>
    <property type="match status" value="1"/>
</dbReference>
<dbReference type="Proteomes" id="UP000319613">
    <property type="component" value="Unassembled WGS sequence"/>
</dbReference>
<dbReference type="SUPFAM" id="SSF51412">
    <property type="entry name" value="Inosine monophosphate dehydrogenase (IMPDH)"/>
    <property type="match status" value="1"/>
</dbReference>
<dbReference type="CDD" id="cd00381">
    <property type="entry name" value="IMPDH"/>
    <property type="match status" value="1"/>
</dbReference>
<evidence type="ECO:0000256" key="2">
    <source>
        <dbReference type="ARBA" id="ARBA00022723"/>
    </source>
</evidence>
<dbReference type="SMART" id="SM01240">
    <property type="entry name" value="IMPDH"/>
    <property type="match status" value="1"/>
</dbReference>
<protein>
    <submittedName>
        <fullName evidence="9">IMP dehydrogenase</fullName>
    </submittedName>
</protein>
<dbReference type="SUPFAM" id="SSF54631">
    <property type="entry name" value="CBS-domain pair"/>
    <property type="match status" value="1"/>
</dbReference>
<dbReference type="Pfam" id="PF00571">
    <property type="entry name" value="CBS"/>
    <property type="match status" value="2"/>
</dbReference>
<evidence type="ECO:0000256" key="1">
    <source>
        <dbReference type="ARBA" id="ARBA00005502"/>
    </source>
</evidence>
<organism evidence="9 10">
    <name type="scientific">Candidatus Doudnabacteria bacterium Gr01-1014_77</name>
    <dbReference type="NCBI Taxonomy" id="2017133"/>
    <lineage>
        <taxon>Bacteria</taxon>
        <taxon>Candidatus Doudnaibacteriota</taxon>
    </lineage>
</organism>
<dbReference type="GO" id="GO:0003938">
    <property type="term" value="F:IMP dehydrogenase activity"/>
    <property type="evidence" value="ECO:0007669"/>
    <property type="project" value="InterPro"/>
</dbReference>
<accession>A0A554JCI2</accession>
<evidence type="ECO:0000256" key="6">
    <source>
        <dbReference type="PIRSR" id="PIRSR000130-4"/>
    </source>
</evidence>
<dbReference type="CDD" id="cd04601">
    <property type="entry name" value="CBS_pair_IMPDH"/>
    <property type="match status" value="1"/>
</dbReference>
<dbReference type="Gene3D" id="3.20.20.70">
    <property type="entry name" value="Aldolase class I"/>
    <property type="match status" value="1"/>
</dbReference>
<comment type="caution">
    <text evidence="9">The sequence shown here is derived from an EMBL/GenBank/DDBJ whole genome shotgun (WGS) entry which is preliminary data.</text>
</comment>
<feature type="binding site" description="in other chain" evidence="6">
    <location>
        <position position="352"/>
    </location>
    <ligand>
        <name>K(+)</name>
        <dbReference type="ChEBI" id="CHEBI:29103"/>
        <note>ligand shared between two tetrameric partners</note>
    </ligand>
</feature>
<dbReference type="GO" id="GO:0006183">
    <property type="term" value="P:GTP biosynthetic process"/>
    <property type="evidence" value="ECO:0007669"/>
    <property type="project" value="TreeGrafter"/>
</dbReference>
<keyword evidence="4 7" id="KW-0129">CBS domain</keyword>
<dbReference type="InterPro" id="IPR000644">
    <property type="entry name" value="CBS_dom"/>
</dbReference>
<dbReference type="GO" id="GO:0046872">
    <property type="term" value="F:metal ion binding"/>
    <property type="evidence" value="ECO:0007669"/>
    <property type="project" value="UniProtKB-KW"/>
</dbReference>
<evidence type="ECO:0000256" key="3">
    <source>
        <dbReference type="ARBA" id="ARBA00023002"/>
    </source>
</evidence>
<gene>
    <name evidence="9" type="ORF">G01um101477_240</name>
</gene>
<feature type="binding site" description="in other chain" evidence="6">
    <location>
        <position position="350"/>
    </location>
    <ligand>
        <name>K(+)</name>
        <dbReference type="ChEBI" id="CHEBI:29103"/>
        <note>ligand shared between two tetrameric partners</note>
    </ligand>
</feature>
<keyword evidence="5" id="KW-0520">NAD</keyword>
<dbReference type="PANTHER" id="PTHR11911:SF111">
    <property type="entry name" value="INOSINE-5'-MONOPHOSPHATE DEHYDROGENASE"/>
    <property type="match status" value="1"/>
</dbReference>
<evidence type="ECO:0000256" key="5">
    <source>
        <dbReference type="PIRSR" id="PIRSR000130-3"/>
    </source>
</evidence>
<evidence type="ECO:0000259" key="8">
    <source>
        <dbReference type="PROSITE" id="PS51371"/>
    </source>
</evidence>
<dbReference type="InterPro" id="IPR013785">
    <property type="entry name" value="Aldolase_TIM"/>
</dbReference>
<feature type="binding site" evidence="5">
    <location>
        <begin position="298"/>
        <end position="300"/>
    </location>
    <ligand>
        <name>NAD(+)</name>
        <dbReference type="ChEBI" id="CHEBI:57540"/>
    </ligand>
</feature>
<evidence type="ECO:0000256" key="7">
    <source>
        <dbReference type="PROSITE-ProRule" id="PRU00703"/>
    </source>
</evidence>
<dbReference type="FunFam" id="3.20.20.70:FF:000424">
    <property type="entry name" value="Inosine-5'-monophosphate dehydrogenase 2"/>
    <property type="match status" value="1"/>
</dbReference>
<evidence type="ECO:0000256" key="4">
    <source>
        <dbReference type="ARBA" id="ARBA00023122"/>
    </source>
</evidence>
<dbReference type="PROSITE" id="PS51371">
    <property type="entry name" value="CBS"/>
    <property type="match status" value="2"/>
</dbReference>
<keyword evidence="6" id="KW-0630">Potassium</keyword>
<keyword evidence="2" id="KW-0479">Metal-binding</keyword>
<keyword evidence="3" id="KW-0560">Oxidoreductase</keyword>
<reference evidence="9 10" key="1">
    <citation type="submission" date="2017-07" db="EMBL/GenBank/DDBJ databases">
        <title>Mechanisms for carbon and nitrogen cycling indicate functional differentiation within the Candidate Phyla Radiation.</title>
        <authorList>
            <person name="Danczak R.E."/>
            <person name="Johnston M.D."/>
            <person name="Kenah C."/>
            <person name="Slattery M."/>
            <person name="Wrighton K.C."/>
            <person name="Wilkins M.J."/>
        </authorList>
    </citation>
    <scope>NUCLEOTIDE SEQUENCE [LARGE SCALE GENOMIC DNA]</scope>
    <source>
        <strain evidence="9">Gr01-1014_77</strain>
    </source>
</reference>
<dbReference type="SMART" id="SM00116">
    <property type="entry name" value="CBS"/>
    <property type="match status" value="2"/>
</dbReference>
<dbReference type="PIRSF" id="PIRSF000130">
    <property type="entry name" value="IMPDH"/>
    <property type="match status" value="1"/>
</dbReference>